<sequence>MTSSGEPPGAGEPALPGDARMRYWRPAPALAHLVSGYHLYALDPPAGERQRDVFQPAWPSVRFTFGDGDWCVRQPGERWQPVGKRSLFGPSSRVTWSESAKGMTIGIGLRPRGWARFSCEAAAIWADRVDNPGRALAFDPAELEQLLIAVTDDAEIPELFDRFLLTHAGADDERDAIVGAVEAALLHPELASVTALADQVGISARSLERLSLRAFGFTPKLLMRRARFLRSLHAIADAAVSARATAIDPGYTDYSHFVRDAQHFLGMSPQAFLKLDTPLLRQSLALRRAVLGAPAQALADPASTGEPPRIGPVSD</sequence>
<keyword evidence="1" id="KW-0805">Transcription regulation</keyword>
<organism evidence="5 6">
    <name type="scientific">Tsuneonella deserti</name>
    <dbReference type="NCBI Taxonomy" id="2035528"/>
    <lineage>
        <taxon>Bacteria</taxon>
        <taxon>Pseudomonadati</taxon>
        <taxon>Pseudomonadota</taxon>
        <taxon>Alphaproteobacteria</taxon>
        <taxon>Sphingomonadales</taxon>
        <taxon>Erythrobacteraceae</taxon>
        <taxon>Tsuneonella</taxon>
    </lineage>
</organism>
<dbReference type="Proteomes" id="UP000619041">
    <property type="component" value="Unassembled WGS sequence"/>
</dbReference>
<dbReference type="SMART" id="SM00342">
    <property type="entry name" value="HTH_ARAC"/>
    <property type="match status" value="1"/>
</dbReference>
<evidence type="ECO:0000256" key="2">
    <source>
        <dbReference type="ARBA" id="ARBA00023125"/>
    </source>
</evidence>
<evidence type="ECO:0000313" key="5">
    <source>
        <dbReference type="EMBL" id="GGD95262.1"/>
    </source>
</evidence>
<evidence type="ECO:0000259" key="4">
    <source>
        <dbReference type="PROSITE" id="PS01124"/>
    </source>
</evidence>
<keyword evidence="2" id="KW-0238">DNA-binding</keyword>
<evidence type="ECO:0000313" key="6">
    <source>
        <dbReference type="Proteomes" id="UP000619041"/>
    </source>
</evidence>
<dbReference type="InterPro" id="IPR018060">
    <property type="entry name" value="HTH_AraC"/>
</dbReference>
<dbReference type="PROSITE" id="PS01124">
    <property type="entry name" value="HTH_ARAC_FAMILY_2"/>
    <property type="match status" value="1"/>
</dbReference>
<feature type="domain" description="HTH araC/xylS-type" evidence="4">
    <location>
        <begin position="175"/>
        <end position="275"/>
    </location>
</feature>
<dbReference type="InterPro" id="IPR050204">
    <property type="entry name" value="AraC_XylS_family_regulators"/>
</dbReference>
<evidence type="ECO:0000256" key="3">
    <source>
        <dbReference type="ARBA" id="ARBA00023163"/>
    </source>
</evidence>
<accession>A0ABQ1S8H1</accession>
<name>A0ABQ1S8H1_9SPHN</name>
<evidence type="ECO:0000256" key="1">
    <source>
        <dbReference type="ARBA" id="ARBA00023015"/>
    </source>
</evidence>
<dbReference type="Gene3D" id="1.10.10.60">
    <property type="entry name" value="Homeodomain-like"/>
    <property type="match status" value="1"/>
</dbReference>
<protein>
    <recommendedName>
        <fullName evidence="4">HTH araC/xylS-type domain-containing protein</fullName>
    </recommendedName>
</protein>
<dbReference type="PANTHER" id="PTHR46796">
    <property type="entry name" value="HTH-TYPE TRANSCRIPTIONAL ACTIVATOR RHAS-RELATED"/>
    <property type="match status" value="1"/>
</dbReference>
<comment type="caution">
    <text evidence="5">The sequence shown here is derived from an EMBL/GenBank/DDBJ whole genome shotgun (WGS) entry which is preliminary data.</text>
</comment>
<reference evidence="6" key="1">
    <citation type="journal article" date="2019" name="Int. J. Syst. Evol. Microbiol.">
        <title>The Global Catalogue of Microorganisms (GCM) 10K type strain sequencing project: providing services to taxonomists for standard genome sequencing and annotation.</title>
        <authorList>
            <consortium name="The Broad Institute Genomics Platform"/>
            <consortium name="The Broad Institute Genome Sequencing Center for Infectious Disease"/>
            <person name="Wu L."/>
            <person name="Ma J."/>
        </authorList>
    </citation>
    <scope>NUCLEOTIDE SEQUENCE [LARGE SCALE GENOMIC DNA]</scope>
    <source>
        <strain evidence="6">CGMCC 1.15959</strain>
    </source>
</reference>
<dbReference type="Pfam" id="PF12833">
    <property type="entry name" value="HTH_18"/>
    <property type="match status" value="1"/>
</dbReference>
<dbReference type="EMBL" id="BMKL01000001">
    <property type="protein sequence ID" value="GGD95262.1"/>
    <property type="molecule type" value="Genomic_DNA"/>
</dbReference>
<keyword evidence="3" id="KW-0804">Transcription</keyword>
<gene>
    <name evidence="5" type="ORF">GCM10011515_13890</name>
</gene>
<dbReference type="RefSeq" id="WP_188644478.1">
    <property type="nucleotide sequence ID" value="NZ_BMKL01000001.1"/>
</dbReference>
<proteinExistence type="predicted"/>
<keyword evidence="6" id="KW-1185">Reference proteome</keyword>